<evidence type="ECO:0000313" key="11">
    <source>
        <dbReference type="EMBL" id="ATZ25053.1"/>
    </source>
</evidence>
<dbReference type="EMBL" id="CP024985">
    <property type="protein sequence ID" value="ATZ25053.1"/>
    <property type="molecule type" value="Genomic_DNA"/>
</dbReference>
<keyword evidence="1" id="KW-1003">Cell membrane</keyword>
<dbReference type="GO" id="GO:0046872">
    <property type="term" value="F:metal ion binding"/>
    <property type="evidence" value="ECO:0007669"/>
    <property type="project" value="UniProtKB-KW"/>
</dbReference>
<comment type="similarity">
    <text evidence="10">Belongs to the peptidase M48 family.</text>
</comment>
<keyword evidence="3" id="KW-0812">Transmembrane</keyword>
<dbReference type="Gene3D" id="3.30.2010.10">
    <property type="entry name" value="Metalloproteases ('zincins'), catalytic domain"/>
    <property type="match status" value="1"/>
</dbReference>
<keyword evidence="4" id="KW-0479">Metal-binding</keyword>
<evidence type="ECO:0000256" key="5">
    <source>
        <dbReference type="ARBA" id="ARBA00022801"/>
    </source>
</evidence>
<keyword evidence="7" id="KW-1133">Transmembrane helix</keyword>
<dbReference type="Pfam" id="PF01435">
    <property type="entry name" value="Peptidase_M48"/>
    <property type="match status" value="1"/>
</dbReference>
<keyword evidence="6 10" id="KW-0862">Zinc</keyword>
<dbReference type="PANTHER" id="PTHR43221">
    <property type="entry name" value="PROTEASE HTPX"/>
    <property type="match status" value="1"/>
</dbReference>
<dbReference type="InterPro" id="IPR001915">
    <property type="entry name" value="Peptidase_M48"/>
</dbReference>
<evidence type="ECO:0000256" key="8">
    <source>
        <dbReference type="ARBA" id="ARBA00023049"/>
    </source>
</evidence>
<evidence type="ECO:0000256" key="3">
    <source>
        <dbReference type="ARBA" id="ARBA00022692"/>
    </source>
</evidence>
<accession>A0A2K8PH15</accession>
<keyword evidence="9" id="KW-0472">Membrane</keyword>
<comment type="cofactor">
    <cofactor evidence="10">
        <name>Zn(2+)</name>
        <dbReference type="ChEBI" id="CHEBI:29105"/>
    </cofactor>
    <text evidence="10">Binds 1 zinc ion per subunit.</text>
</comment>
<evidence type="ECO:0000313" key="12">
    <source>
        <dbReference type="Proteomes" id="UP000231791"/>
    </source>
</evidence>
<evidence type="ECO:0000256" key="7">
    <source>
        <dbReference type="ARBA" id="ARBA00022989"/>
    </source>
</evidence>
<keyword evidence="12" id="KW-1185">Reference proteome</keyword>
<dbReference type="RefSeq" id="WP_037687484.1">
    <property type="nucleotide sequence ID" value="NZ_CP024985.1"/>
</dbReference>
<dbReference type="AlphaFoldDB" id="A0A2K8PH15"/>
<keyword evidence="8 10" id="KW-0482">Metalloprotease</keyword>
<evidence type="ECO:0000256" key="1">
    <source>
        <dbReference type="ARBA" id="ARBA00022475"/>
    </source>
</evidence>
<dbReference type="GO" id="GO:0006508">
    <property type="term" value="P:proteolysis"/>
    <property type="evidence" value="ECO:0007669"/>
    <property type="project" value="UniProtKB-KW"/>
</dbReference>
<evidence type="ECO:0000256" key="9">
    <source>
        <dbReference type="ARBA" id="ARBA00023136"/>
    </source>
</evidence>
<reference evidence="11 12" key="1">
    <citation type="submission" date="2017-11" db="EMBL/GenBank/DDBJ databases">
        <title>Complete genome sequence of Streptomyces lavendulae subsp. lavendulae CCM 3239 (formerly 'Streptomyces aureofaciens CCM 3239'), the producer of the angucycline-type antibiotic auricin.</title>
        <authorList>
            <person name="Busche T."/>
            <person name="Novakova R."/>
            <person name="Al'Dilaimi A."/>
            <person name="Homerova D."/>
            <person name="Feckova L."/>
            <person name="Rezuchova B."/>
            <person name="Mingyar E."/>
            <person name="Csolleiova D."/>
            <person name="Bekeova C."/>
            <person name="Winkler A."/>
            <person name="Sevcikova B."/>
            <person name="Kalinowski J."/>
            <person name="Kormanec J."/>
            <person name="Ruckert C."/>
        </authorList>
    </citation>
    <scope>NUCLEOTIDE SEQUENCE [LARGE SCALE GENOMIC DNA]</scope>
    <source>
        <strain evidence="11 12">CCM 3239</strain>
    </source>
</reference>
<keyword evidence="11" id="KW-0346">Stress response</keyword>
<name>A0A2K8PH15_STRLA</name>
<organism evidence="11 12">
    <name type="scientific">Streptomyces lavendulae subsp. lavendulae</name>
    <dbReference type="NCBI Taxonomy" id="58340"/>
    <lineage>
        <taxon>Bacteria</taxon>
        <taxon>Bacillati</taxon>
        <taxon>Actinomycetota</taxon>
        <taxon>Actinomycetes</taxon>
        <taxon>Kitasatosporales</taxon>
        <taxon>Streptomycetaceae</taxon>
        <taxon>Streptomyces</taxon>
    </lineage>
</organism>
<keyword evidence="5 10" id="KW-0378">Hydrolase</keyword>
<evidence type="ECO:0000256" key="10">
    <source>
        <dbReference type="RuleBase" id="RU003983"/>
    </source>
</evidence>
<protein>
    <submittedName>
        <fullName evidence="11">Heat shock protein HtpX</fullName>
    </submittedName>
</protein>
<dbReference type="GeneID" id="49384246"/>
<sequence>MGEDSEHHDDLDYRHAPGTRVHYRARTRATDLAAVGRLALQLPGALFGLLLVGLVARVLQSATGIPYGVPVGLWLAAGALAFHPPTEALLARYLLRLGRPLPHELAVLAPVWREVTARAGVDGSRYQFWIEEGEELTASGAGGHLVIVTRRALETLPTSQLAAVLAHELGHHTAGHAWAQLLGWWYALPGRLARWALAAAARSGRRRIRDVPPFAVVLSGALVALAGYRALFVTFGLPLLLLALPFLIAAVSRRTELRADRHAAALGFGPPLAQVLTAEPEEDGPGLLRRLLSSHPDHRTRLHHLQRHL</sequence>
<dbReference type="Proteomes" id="UP000231791">
    <property type="component" value="Chromosome"/>
</dbReference>
<keyword evidence="2 10" id="KW-0645">Protease</keyword>
<proteinExistence type="inferred from homology"/>
<dbReference type="KEGG" id="slx:SLAV_15995"/>
<gene>
    <name evidence="11" type="ORF">SLAV_15995</name>
</gene>
<dbReference type="PANTHER" id="PTHR43221:SF2">
    <property type="entry name" value="PROTEASE HTPX HOMOLOG"/>
    <property type="match status" value="1"/>
</dbReference>
<evidence type="ECO:0000256" key="4">
    <source>
        <dbReference type="ARBA" id="ARBA00022723"/>
    </source>
</evidence>
<evidence type="ECO:0000256" key="6">
    <source>
        <dbReference type="ARBA" id="ARBA00022833"/>
    </source>
</evidence>
<dbReference type="GO" id="GO:0004222">
    <property type="term" value="F:metalloendopeptidase activity"/>
    <property type="evidence" value="ECO:0007669"/>
    <property type="project" value="InterPro"/>
</dbReference>
<dbReference type="InterPro" id="IPR050083">
    <property type="entry name" value="HtpX_protease"/>
</dbReference>
<evidence type="ECO:0000256" key="2">
    <source>
        <dbReference type="ARBA" id="ARBA00022670"/>
    </source>
</evidence>